<dbReference type="Proteomes" id="UP000464099">
    <property type="component" value="Segment"/>
</dbReference>
<evidence type="ECO:0000313" key="2">
    <source>
        <dbReference type="Proteomes" id="UP000464099"/>
    </source>
</evidence>
<dbReference type="GeneID" id="63023572"/>
<accession>A0A6B9SY54</accession>
<organism evidence="1 2">
    <name type="scientific">Mycobacterium phage KilKor</name>
    <dbReference type="NCBI Taxonomy" id="2696373"/>
    <lineage>
        <taxon>Viruses</taxon>
        <taxon>Duplodnaviria</taxon>
        <taxon>Heunggongvirae</taxon>
        <taxon>Uroviricota</taxon>
        <taxon>Caudoviricetes</taxon>
        <taxon>Pclasvirinae</taxon>
        <taxon>Fishburnevirus</taxon>
        <taxon>Fishburnevirus kilkor</taxon>
    </lineage>
</organism>
<dbReference type="RefSeq" id="YP_010001361.1">
    <property type="nucleotide sequence ID" value="NC_053209.1"/>
</dbReference>
<keyword evidence="1" id="KW-0540">Nuclease</keyword>
<keyword evidence="2" id="KW-1185">Reference proteome</keyword>
<keyword evidence="1" id="KW-0255">Endonuclease</keyword>
<dbReference type="EMBL" id="MN892486">
    <property type="protein sequence ID" value="QHJ86491.1"/>
    <property type="molecule type" value="Genomic_DNA"/>
</dbReference>
<proteinExistence type="predicted"/>
<evidence type="ECO:0000313" key="1">
    <source>
        <dbReference type="EMBL" id="QHJ86491.1"/>
    </source>
</evidence>
<keyword evidence="1" id="KW-0378">Hydrolase</keyword>
<name>A0A6B9SY54_9CAUD</name>
<reference evidence="1 2" key="1">
    <citation type="submission" date="2020-01" db="EMBL/GenBank/DDBJ databases">
        <authorList>
            <person name="Frederick G.D."/>
            <person name="Baliraine F.N."/>
            <person name="Taylor K.J."/>
            <person name="Banks K.M."/>
            <person name="Henry S.M."/>
            <person name="Beene G.S."/>
            <person name="Garlena R.A."/>
            <person name="Russell D.A."/>
            <person name="Pope W.H."/>
            <person name="Jacobs-Sera D."/>
            <person name="Hatfull G.F."/>
        </authorList>
    </citation>
    <scope>NUCLEOTIDE SEQUENCE [LARGE SCALE GENOMIC DNA]</scope>
</reference>
<sequence>MPIRPENRGRYPRDWKQISERIRFERAQSRCECEGECGRGTHTGRCPNIHGQPAYGTGSRVVLTVAHLNHTPEDCADDNLRAMCQGCHLHYDREHHRQTAAATRRAAAEAQMRPLFYTPSGMDEFRRRDHEEPVMLPDCALCGCPHHDGRCPCTCPGYEPPEDDEADQ</sequence>
<dbReference type="KEGG" id="vg:63023572"/>
<gene>
    <name evidence="1" type="primary">60</name>
    <name evidence="1" type="ORF">SEA_KILKOR_60</name>
</gene>
<dbReference type="GO" id="GO:0004519">
    <property type="term" value="F:endonuclease activity"/>
    <property type="evidence" value="ECO:0007669"/>
    <property type="project" value="UniProtKB-KW"/>
</dbReference>
<protein>
    <submittedName>
        <fullName evidence="1">HNH endonuclease</fullName>
    </submittedName>
</protein>